<feature type="region of interest" description="Disordered" evidence="7">
    <location>
        <begin position="1"/>
        <end position="41"/>
    </location>
</feature>
<organism evidence="9 10">
    <name type="scientific">Linum tenue</name>
    <dbReference type="NCBI Taxonomy" id="586396"/>
    <lineage>
        <taxon>Eukaryota</taxon>
        <taxon>Viridiplantae</taxon>
        <taxon>Streptophyta</taxon>
        <taxon>Embryophyta</taxon>
        <taxon>Tracheophyta</taxon>
        <taxon>Spermatophyta</taxon>
        <taxon>Magnoliopsida</taxon>
        <taxon>eudicotyledons</taxon>
        <taxon>Gunneridae</taxon>
        <taxon>Pentapetalae</taxon>
        <taxon>rosids</taxon>
        <taxon>fabids</taxon>
        <taxon>Malpighiales</taxon>
        <taxon>Linaceae</taxon>
        <taxon>Linum</taxon>
    </lineage>
</organism>
<dbReference type="FunFam" id="3.30.200.20:FF:000131">
    <property type="entry name" value="Dual specificity protein kinase TTK"/>
    <property type="match status" value="1"/>
</dbReference>
<dbReference type="GO" id="GO:0000776">
    <property type="term" value="C:kinetochore"/>
    <property type="evidence" value="ECO:0007669"/>
    <property type="project" value="TreeGrafter"/>
</dbReference>
<dbReference type="PANTHER" id="PTHR22974:SF21">
    <property type="entry name" value="DUAL SPECIFICITY PROTEIN KINASE TTK"/>
    <property type="match status" value="1"/>
</dbReference>
<keyword evidence="2" id="KW-0808">Transferase</keyword>
<dbReference type="SUPFAM" id="SSF56112">
    <property type="entry name" value="Protein kinase-like (PK-like)"/>
    <property type="match status" value="1"/>
</dbReference>
<keyword evidence="10" id="KW-1185">Reference proteome</keyword>
<protein>
    <recommendedName>
        <fullName evidence="8">Protein kinase domain-containing protein</fullName>
    </recommendedName>
</protein>
<feature type="domain" description="Protein kinase" evidence="8">
    <location>
        <begin position="461"/>
        <end position="754"/>
    </location>
</feature>
<dbReference type="InterPro" id="IPR027084">
    <property type="entry name" value="Mps1_cat"/>
</dbReference>
<evidence type="ECO:0000259" key="8">
    <source>
        <dbReference type="PROSITE" id="PS50011"/>
    </source>
</evidence>
<dbReference type="GO" id="GO:0004674">
    <property type="term" value="F:protein serine/threonine kinase activity"/>
    <property type="evidence" value="ECO:0007669"/>
    <property type="project" value="UniProtKB-KW"/>
</dbReference>
<evidence type="ECO:0000256" key="5">
    <source>
        <dbReference type="ARBA" id="ARBA00022840"/>
    </source>
</evidence>
<dbReference type="CDD" id="cd14131">
    <property type="entry name" value="PKc_Mps1"/>
    <property type="match status" value="1"/>
</dbReference>
<dbReference type="Pfam" id="PF00069">
    <property type="entry name" value="Pkinase"/>
    <property type="match status" value="1"/>
</dbReference>
<dbReference type="GO" id="GO:0034501">
    <property type="term" value="P:protein localization to kinetochore"/>
    <property type="evidence" value="ECO:0007669"/>
    <property type="project" value="TreeGrafter"/>
</dbReference>
<dbReference type="InterPro" id="IPR008271">
    <property type="entry name" value="Ser/Thr_kinase_AS"/>
</dbReference>
<evidence type="ECO:0000256" key="3">
    <source>
        <dbReference type="ARBA" id="ARBA00022741"/>
    </source>
</evidence>
<reference evidence="9" key="1">
    <citation type="submission" date="2022-08" db="EMBL/GenBank/DDBJ databases">
        <authorList>
            <person name="Gutierrez-Valencia J."/>
        </authorList>
    </citation>
    <scope>NUCLEOTIDE SEQUENCE</scope>
</reference>
<evidence type="ECO:0000256" key="7">
    <source>
        <dbReference type="SAM" id="MobiDB-lite"/>
    </source>
</evidence>
<keyword evidence="3 6" id="KW-0547">Nucleotide-binding</keyword>
<keyword evidence="4" id="KW-0418">Kinase</keyword>
<dbReference type="InterPro" id="IPR017441">
    <property type="entry name" value="Protein_kinase_ATP_BS"/>
</dbReference>
<accession>A0AAV0IEI5</accession>
<evidence type="ECO:0000256" key="2">
    <source>
        <dbReference type="ARBA" id="ARBA00022679"/>
    </source>
</evidence>
<dbReference type="GO" id="GO:0005634">
    <property type="term" value="C:nucleus"/>
    <property type="evidence" value="ECO:0007669"/>
    <property type="project" value="TreeGrafter"/>
</dbReference>
<dbReference type="GO" id="GO:0098813">
    <property type="term" value="P:nuclear chromosome segregation"/>
    <property type="evidence" value="ECO:0007669"/>
    <property type="project" value="UniProtKB-ARBA"/>
</dbReference>
<dbReference type="EMBL" id="CAMGYJ010000003">
    <property type="protein sequence ID" value="CAI0395539.1"/>
    <property type="molecule type" value="Genomic_DNA"/>
</dbReference>
<keyword evidence="1" id="KW-0723">Serine/threonine-protein kinase</keyword>
<dbReference type="InterPro" id="IPR000719">
    <property type="entry name" value="Prot_kinase_dom"/>
</dbReference>
<dbReference type="PROSITE" id="PS00107">
    <property type="entry name" value="PROTEIN_KINASE_ATP"/>
    <property type="match status" value="1"/>
</dbReference>
<feature type="binding site" evidence="6">
    <location>
        <position position="489"/>
    </location>
    <ligand>
        <name>ATP</name>
        <dbReference type="ChEBI" id="CHEBI:30616"/>
    </ligand>
</feature>
<dbReference type="GO" id="GO:0033316">
    <property type="term" value="P:meiotic spindle assembly checkpoint signaling"/>
    <property type="evidence" value="ECO:0007669"/>
    <property type="project" value="TreeGrafter"/>
</dbReference>
<dbReference type="Gene3D" id="3.30.200.20">
    <property type="entry name" value="Phosphorylase Kinase, domain 1"/>
    <property type="match status" value="1"/>
</dbReference>
<feature type="compositionally biased region" description="Polar residues" evidence="7">
    <location>
        <begin position="431"/>
        <end position="441"/>
    </location>
</feature>
<name>A0AAV0IEI5_9ROSI</name>
<dbReference type="InterPro" id="IPR011009">
    <property type="entry name" value="Kinase-like_dom_sf"/>
</dbReference>
<evidence type="ECO:0000256" key="6">
    <source>
        <dbReference type="PROSITE-ProRule" id="PRU10141"/>
    </source>
</evidence>
<dbReference type="GO" id="GO:0007094">
    <property type="term" value="P:mitotic spindle assembly checkpoint signaling"/>
    <property type="evidence" value="ECO:0007669"/>
    <property type="project" value="TreeGrafter"/>
</dbReference>
<evidence type="ECO:0000256" key="1">
    <source>
        <dbReference type="ARBA" id="ARBA00022527"/>
    </source>
</evidence>
<dbReference type="Proteomes" id="UP001154282">
    <property type="component" value="Unassembled WGS sequence"/>
</dbReference>
<keyword evidence="5 6" id="KW-0067">ATP-binding</keyword>
<dbReference type="AlphaFoldDB" id="A0AAV0IEI5"/>
<dbReference type="PROSITE" id="PS00108">
    <property type="entry name" value="PROTEIN_KINASE_ST"/>
    <property type="match status" value="1"/>
</dbReference>
<proteinExistence type="predicted"/>
<feature type="region of interest" description="Disordered" evidence="7">
    <location>
        <begin position="417"/>
        <end position="449"/>
    </location>
</feature>
<dbReference type="SMART" id="SM00220">
    <property type="entry name" value="S_TKc"/>
    <property type="match status" value="1"/>
</dbReference>
<evidence type="ECO:0000256" key="4">
    <source>
        <dbReference type="ARBA" id="ARBA00022777"/>
    </source>
</evidence>
<evidence type="ECO:0000313" key="10">
    <source>
        <dbReference type="Proteomes" id="UP001154282"/>
    </source>
</evidence>
<comment type="caution">
    <text evidence="9">The sequence shown here is derived from an EMBL/GenBank/DDBJ whole genome shotgun (WGS) entry which is preliminary data.</text>
</comment>
<dbReference type="PANTHER" id="PTHR22974">
    <property type="entry name" value="MIXED LINEAGE PROTEIN KINASE"/>
    <property type="match status" value="1"/>
</dbReference>
<dbReference type="PROSITE" id="PS50011">
    <property type="entry name" value="PROTEIN_KINASE_DOM"/>
    <property type="match status" value="1"/>
</dbReference>
<gene>
    <name evidence="9" type="ORF">LITE_LOCUS8749</name>
</gene>
<dbReference type="Gene3D" id="1.10.510.10">
    <property type="entry name" value="Transferase(Phosphotransferase) domain 1"/>
    <property type="match status" value="1"/>
</dbReference>
<feature type="region of interest" description="Disordered" evidence="7">
    <location>
        <begin position="160"/>
        <end position="190"/>
    </location>
</feature>
<dbReference type="GO" id="GO:0004712">
    <property type="term" value="F:protein serine/threonine/tyrosine kinase activity"/>
    <property type="evidence" value="ECO:0007669"/>
    <property type="project" value="TreeGrafter"/>
</dbReference>
<feature type="compositionally biased region" description="Basic and acidic residues" evidence="7">
    <location>
        <begin position="165"/>
        <end position="176"/>
    </location>
</feature>
<sequence>MDREAELPVPPAHVATRNFIRRPITNPETTSSSSSSSSAEPSLFRHVQAAFKRHRSLGTMQADGIRAQRVQRQPIRNSAANVMPRISTGSHEFASLSQDQTAVENPDASVREIQEDLSVAAPSISETTSKPFDQNFKSIEVQREQPKPAVRFKDYSSRPLSASHVEPKHDITKRSEQFGATKTGTTQEANDQVTNVLDNLSSYSNSLALTEMEWDVGNRVEVLNVSHDEPMHLNFQNLDYDAGDKSDAALSFSSNAATVIKDQSHQWRNFLSQPATQSSVVGTTCATTTFVHSTSAPKPNSTTYSSQTLLDCGSHVPIEPLREGHMNSLRAVEANLEDSSNSLVKGTSRMLIDNAAISVQSSSCVTDAKVEEHQLHQGQQKAQKESGVLGNPIHVGEKVGQSSGSVANEHFESQISTNPSLDVKLEKTGNQEKVTSRTGTSGHRKRNNDPEAFFVVNGTRYQKLGKIGSGGSSEVHKVISADCAIYALKKIKLRGRDYATAYGFCQEIEYLNKLKGKNNIIQLINYEVTDKKLLQDVVNGSISNKDGKVKDDACIYMVLEYGEIDLAHMLSQKWKEMDGSNQTIDHNWLRFYWQQILLAVKTIHDERIVHSDLKPANFLLVKGSLKLIDFGIAKVIMSDTTNIQRDSQVGTLSYMSPEAFLCNELDSNGNVIKCGRSSDIWSLGCILYQMVYGRTPFSQYTAFWSKLKVITDPNHQITYEPVSNPWLLDLMKKCLTWDRDKRWRIPQLLQHPFLAPPPAPAAAPQPSLSEQQGFKLLQLVAEACSGDHEATTFCSELQQLLSAPVAPELLTSRVQQRRVLGDMTRLCGKIEGCLMKLEK</sequence>
<dbReference type="FunFam" id="1.10.510.10:FF:000224">
    <property type="entry name" value="serine/threonine-protein kinase mph1 isoform X1"/>
    <property type="match status" value="1"/>
</dbReference>
<feature type="compositionally biased region" description="Polar residues" evidence="7">
    <location>
        <begin position="178"/>
        <end position="190"/>
    </location>
</feature>
<evidence type="ECO:0000313" key="9">
    <source>
        <dbReference type="EMBL" id="CAI0395539.1"/>
    </source>
</evidence>
<dbReference type="GO" id="GO:0005524">
    <property type="term" value="F:ATP binding"/>
    <property type="evidence" value="ECO:0007669"/>
    <property type="project" value="UniProtKB-UniRule"/>
</dbReference>